<protein>
    <submittedName>
        <fullName evidence="1">Uncharacterized protein</fullName>
    </submittedName>
</protein>
<proteinExistence type="predicted"/>
<evidence type="ECO:0000313" key="1">
    <source>
        <dbReference type="EMBL" id="MPC72863.1"/>
    </source>
</evidence>
<dbReference type="AlphaFoldDB" id="A0A5B7HRY4"/>
<name>A0A5B7HRY4_PORTR</name>
<gene>
    <name evidence="1" type="ORF">E2C01_067177</name>
</gene>
<dbReference type="EMBL" id="VSRR010035572">
    <property type="protein sequence ID" value="MPC72863.1"/>
    <property type="molecule type" value="Genomic_DNA"/>
</dbReference>
<organism evidence="1 2">
    <name type="scientific">Portunus trituberculatus</name>
    <name type="common">Swimming crab</name>
    <name type="synonym">Neptunus trituberculatus</name>
    <dbReference type="NCBI Taxonomy" id="210409"/>
    <lineage>
        <taxon>Eukaryota</taxon>
        <taxon>Metazoa</taxon>
        <taxon>Ecdysozoa</taxon>
        <taxon>Arthropoda</taxon>
        <taxon>Crustacea</taxon>
        <taxon>Multicrustacea</taxon>
        <taxon>Malacostraca</taxon>
        <taxon>Eumalacostraca</taxon>
        <taxon>Eucarida</taxon>
        <taxon>Decapoda</taxon>
        <taxon>Pleocyemata</taxon>
        <taxon>Brachyura</taxon>
        <taxon>Eubrachyura</taxon>
        <taxon>Portunoidea</taxon>
        <taxon>Portunidae</taxon>
        <taxon>Portuninae</taxon>
        <taxon>Portunus</taxon>
    </lineage>
</organism>
<sequence length="88" mass="10171">MTMSPACGVRVDLPRSLVFQVLRVCKYSPDYLLTLRLLRQERSSVADGSTSGETIPRMDVTPKRKCARRKEAPERQLEITFTLRPYHF</sequence>
<evidence type="ECO:0000313" key="2">
    <source>
        <dbReference type="Proteomes" id="UP000324222"/>
    </source>
</evidence>
<reference evidence="1 2" key="1">
    <citation type="submission" date="2019-05" db="EMBL/GenBank/DDBJ databases">
        <title>Another draft genome of Portunus trituberculatus and its Hox gene families provides insights of decapod evolution.</title>
        <authorList>
            <person name="Jeong J.-H."/>
            <person name="Song I."/>
            <person name="Kim S."/>
            <person name="Choi T."/>
            <person name="Kim D."/>
            <person name="Ryu S."/>
            <person name="Kim W."/>
        </authorList>
    </citation>
    <scope>NUCLEOTIDE SEQUENCE [LARGE SCALE GENOMIC DNA]</scope>
    <source>
        <tissue evidence="1">Muscle</tissue>
    </source>
</reference>
<keyword evidence="2" id="KW-1185">Reference proteome</keyword>
<comment type="caution">
    <text evidence="1">The sequence shown here is derived from an EMBL/GenBank/DDBJ whole genome shotgun (WGS) entry which is preliminary data.</text>
</comment>
<dbReference type="Proteomes" id="UP000324222">
    <property type="component" value="Unassembled WGS sequence"/>
</dbReference>
<accession>A0A5B7HRY4</accession>